<feature type="domain" description="Anthranilate synthase component I N-terminal" evidence="4">
    <location>
        <begin position="21"/>
        <end position="154"/>
    </location>
</feature>
<dbReference type="InterPro" id="IPR006805">
    <property type="entry name" value="Anth_synth_I_N"/>
</dbReference>
<dbReference type="InterPro" id="IPR005802">
    <property type="entry name" value="ADC_synth_comp_1"/>
</dbReference>
<dbReference type="GO" id="GO:0046820">
    <property type="term" value="F:4-amino-4-deoxychorismate synthase activity"/>
    <property type="evidence" value="ECO:0007669"/>
    <property type="project" value="UniProtKB-EC"/>
</dbReference>
<evidence type="ECO:0000256" key="1">
    <source>
        <dbReference type="ARBA" id="ARBA00013139"/>
    </source>
</evidence>
<evidence type="ECO:0000313" key="6">
    <source>
        <dbReference type="Proteomes" id="UP000010798"/>
    </source>
</evidence>
<dbReference type="KEGG" id="saci:Sinac_6323"/>
<dbReference type="STRING" id="886293.Sinac_6323"/>
<proteinExistence type="predicted"/>
<organism evidence="5 6">
    <name type="scientific">Singulisphaera acidiphila (strain ATCC BAA-1392 / DSM 18658 / VKM B-2454 / MOB10)</name>
    <dbReference type="NCBI Taxonomy" id="886293"/>
    <lineage>
        <taxon>Bacteria</taxon>
        <taxon>Pseudomonadati</taxon>
        <taxon>Planctomycetota</taxon>
        <taxon>Planctomycetia</taxon>
        <taxon>Isosphaerales</taxon>
        <taxon>Isosphaeraceae</taxon>
        <taxon>Singulisphaera</taxon>
    </lineage>
</organism>
<sequence length="474" mass="52059">MAIASQIPLHCRLPGCSVDRLALQIGSWSQPALFESGPGFGESGRWSFYTARPRLVFEVSGDSWSLRTGEALQTGRGDVLQPLEMLLNRFDLADPAGCTEEGVPPFHGGLVGFIGYDFAPRLERLPRHAEPESRIADLRFALYDTVVTVDHATGAVDLWAHDFLGEGDAARERRLELWRSALESLDPVPEPRPSVLGPVQCDVTRADYLEAVGRVLEYIAAGDVFQINLTQRFVARGEPEPLDLYLRLKARSPAPFAAYLQWDDLAVISASPEWFYQSRGDRLVTRPIKGTRPRGQTAEEDRRLAHELAVSEKDRAELTMIVDLERNDLGRVCRFGSVRVSESLTVESFAQVHHLVATVEGQLRADVGPIDVIRALFPGGSITGAPKIRAMEIIDELEPTRRSLYTGAIGYFGRGGSSGFNIAIRTMLVEGDQVSYQVGGGIVADSSPEAEYRETLDKGRALREVLEGEGANGS</sequence>
<dbReference type="Pfam" id="PF04715">
    <property type="entry name" value="Anth_synt_I_N"/>
    <property type="match status" value="1"/>
</dbReference>
<keyword evidence="2" id="KW-0808">Transferase</keyword>
<dbReference type="RefSeq" id="WP_015249489.1">
    <property type="nucleotide sequence ID" value="NC_019892.1"/>
</dbReference>
<dbReference type="InterPro" id="IPR015890">
    <property type="entry name" value="Chorismate_C"/>
</dbReference>
<dbReference type="SUPFAM" id="SSF56322">
    <property type="entry name" value="ADC synthase"/>
    <property type="match status" value="1"/>
</dbReference>
<dbReference type="InterPro" id="IPR019999">
    <property type="entry name" value="Anth_synth_I-like"/>
</dbReference>
<evidence type="ECO:0000259" key="4">
    <source>
        <dbReference type="Pfam" id="PF04715"/>
    </source>
</evidence>
<reference evidence="5 6" key="1">
    <citation type="submission" date="2012-02" db="EMBL/GenBank/DDBJ databases">
        <title>Complete sequence of chromosome of Singulisphaera acidiphila DSM 18658.</title>
        <authorList>
            <consortium name="US DOE Joint Genome Institute (JGI-PGF)"/>
            <person name="Lucas S."/>
            <person name="Copeland A."/>
            <person name="Lapidus A."/>
            <person name="Glavina del Rio T."/>
            <person name="Dalin E."/>
            <person name="Tice H."/>
            <person name="Bruce D."/>
            <person name="Goodwin L."/>
            <person name="Pitluck S."/>
            <person name="Peters L."/>
            <person name="Ovchinnikova G."/>
            <person name="Chertkov O."/>
            <person name="Kyrpides N."/>
            <person name="Mavromatis K."/>
            <person name="Ivanova N."/>
            <person name="Brettin T."/>
            <person name="Detter J.C."/>
            <person name="Han C."/>
            <person name="Larimer F."/>
            <person name="Land M."/>
            <person name="Hauser L."/>
            <person name="Markowitz V."/>
            <person name="Cheng J.-F."/>
            <person name="Hugenholtz P."/>
            <person name="Woyke T."/>
            <person name="Wu D."/>
            <person name="Tindall B."/>
            <person name="Pomrenke H."/>
            <person name="Brambilla E."/>
            <person name="Klenk H.-P."/>
            <person name="Eisen J.A."/>
        </authorList>
    </citation>
    <scope>NUCLEOTIDE SEQUENCE [LARGE SCALE GENOMIC DNA]</scope>
    <source>
        <strain evidence="6">ATCC BAA-1392 / DSM 18658 / VKM B-2454 / MOB10</strain>
    </source>
</reference>
<dbReference type="GO" id="GO:0009396">
    <property type="term" value="P:folic acid-containing compound biosynthetic process"/>
    <property type="evidence" value="ECO:0007669"/>
    <property type="project" value="InterPro"/>
</dbReference>
<dbReference type="OrthoDB" id="9803598at2"/>
<dbReference type="EMBL" id="CP003364">
    <property type="protein sequence ID" value="AGA30405.1"/>
    <property type="molecule type" value="Genomic_DNA"/>
</dbReference>
<dbReference type="eggNOG" id="COG0147">
    <property type="taxonomic scope" value="Bacteria"/>
</dbReference>
<dbReference type="NCBIfam" id="TIGR00553">
    <property type="entry name" value="pabB"/>
    <property type="match status" value="1"/>
</dbReference>
<accession>L0DNL8</accession>
<gene>
    <name evidence="5" type="ordered locus">Sinac_6323</name>
</gene>
<dbReference type="PANTHER" id="PTHR11236:SF50">
    <property type="entry name" value="AMINODEOXYCHORISMATE SYNTHASE COMPONENT 1"/>
    <property type="match status" value="1"/>
</dbReference>
<dbReference type="Pfam" id="PF00425">
    <property type="entry name" value="Chorismate_bind"/>
    <property type="match status" value="1"/>
</dbReference>
<dbReference type="PANTHER" id="PTHR11236">
    <property type="entry name" value="AMINOBENZOATE/ANTHRANILATE SYNTHASE"/>
    <property type="match status" value="1"/>
</dbReference>
<dbReference type="Proteomes" id="UP000010798">
    <property type="component" value="Chromosome"/>
</dbReference>
<protein>
    <recommendedName>
        <fullName evidence="1">aminodeoxychorismate synthase</fullName>
        <ecNumber evidence="1">2.6.1.85</ecNumber>
    </recommendedName>
</protein>
<dbReference type="HOGENOM" id="CLU_006493_9_3_0"/>
<dbReference type="GO" id="GO:0000162">
    <property type="term" value="P:L-tryptophan biosynthetic process"/>
    <property type="evidence" value="ECO:0007669"/>
    <property type="project" value="TreeGrafter"/>
</dbReference>
<dbReference type="AlphaFoldDB" id="L0DNL8"/>
<dbReference type="Gene3D" id="3.60.120.10">
    <property type="entry name" value="Anthranilate synthase"/>
    <property type="match status" value="1"/>
</dbReference>
<dbReference type="InterPro" id="IPR005801">
    <property type="entry name" value="ADC_synthase"/>
</dbReference>
<feature type="domain" description="Chorismate-utilising enzyme C-terminal" evidence="3">
    <location>
        <begin position="205"/>
        <end position="458"/>
    </location>
</feature>
<evidence type="ECO:0000259" key="3">
    <source>
        <dbReference type="Pfam" id="PF00425"/>
    </source>
</evidence>
<evidence type="ECO:0000313" key="5">
    <source>
        <dbReference type="EMBL" id="AGA30405.1"/>
    </source>
</evidence>
<evidence type="ECO:0000256" key="2">
    <source>
        <dbReference type="ARBA" id="ARBA00022679"/>
    </source>
</evidence>
<dbReference type="EC" id="2.6.1.85" evidence="1"/>
<keyword evidence="6" id="KW-1185">Reference proteome</keyword>
<name>L0DNL8_SINAD</name>
<dbReference type="PRINTS" id="PR00095">
    <property type="entry name" value="ANTSNTHASEI"/>
</dbReference>